<dbReference type="AlphaFoldDB" id="A0A841JD67"/>
<proteinExistence type="predicted"/>
<evidence type="ECO:0000313" key="2">
    <source>
        <dbReference type="EMBL" id="MBB6126415.1"/>
    </source>
</evidence>
<dbReference type="Proteomes" id="UP000541583">
    <property type="component" value="Unassembled WGS sequence"/>
</dbReference>
<gene>
    <name evidence="2" type="ORF">HDF22_000516</name>
    <name evidence="1" type="ORF">HDF23_000040</name>
</gene>
<dbReference type="EMBL" id="JACHCB010000001">
    <property type="protein sequence ID" value="MBB6107310.1"/>
    <property type="molecule type" value="Genomic_DNA"/>
</dbReference>
<comment type="caution">
    <text evidence="2">The sequence shown here is derived from an EMBL/GenBank/DDBJ whole genome shotgun (WGS) entry which is preliminary data.</text>
</comment>
<organism evidence="2 4">
    <name type="scientific">Mucilaginibacter lappiensis</name>
    <dbReference type="NCBI Taxonomy" id="354630"/>
    <lineage>
        <taxon>Bacteria</taxon>
        <taxon>Pseudomonadati</taxon>
        <taxon>Bacteroidota</taxon>
        <taxon>Sphingobacteriia</taxon>
        <taxon>Sphingobacteriales</taxon>
        <taxon>Sphingobacteriaceae</taxon>
        <taxon>Mucilaginibacter</taxon>
    </lineage>
</organism>
<evidence type="ECO:0000313" key="4">
    <source>
        <dbReference type="Proteomes" id="UP000548326"/>
    </source>
</evidence>
<protein>
    <submittedName>
        <fullName evidence="2">Uncharacterized protein</fullName>
    </submittedName>
</protein>
<dbReference type="EMBL" id="JACHCA010000001">
    <property type="protein sequence ID" value="MBB6126415.1"/>
    <property type="molecule type" value="Genomic_DNA"/>
</dbReference>
<keyword evidence="3" id="KW-1185">Reference proteome</keyword>
<reference evidence="3 4" key="1">
    <citation type="submission" date="2020-08" db="EMBL/GenBank/DDBJ databases">
        <title>Genomic Encyclopedia of Type Strains, Phase IV (KMG-V): Genome sequencing to study the core and pangenomes of soil and plant-associated prokaryotes.</title>
        <authorList>
            <person name="Whitman W."/>
        </authorList>
    </citation>
    <scope>NUCLEOTIDE SEQUENCE [LARGE SCALE GENOMIC DNA]</scope>
    <source>
        <strain evidence="1 3">ANJLi2</strain>
        <strain evidence="2 4">MP601</strain>
    </source>
</reference>
<sequence length="32" mass="3417">MANKLGKKINVINAITKVNGQKNSDGFNSIAK</sequence>
<dbReference type="Proteomes" id="UP000548326">
    <property type="component" value="Unassembled WGS sequence"/>
</dbReference>
<evidence type="ECO:0000313" key="3">
    <source>
        <dbReference type="Proteomes" id="UP000541583"/>
    </source>
</evidence>
<name>A0A841JD67_9SPHI</name>
<accession>A0A841JD67</accession>
<evidence type="ECO:0000313" key="1">
    <source>
        <dbReference type="EMBL" id="MBB6107310.1"/>
    </source>
</evidence>